<dbReference type="AlphaFoldDB" id="A0A7Y2NZ42"/>
<keyword evidence="1" id="KW-0812">Transmembrane</keyword>
<evidence type="ECO:0008006" key="4">
    <source>
        <dbReference type="Google" id="ProtNLM"/>
    </source>
</evidence>
<evidence type="ECO:0000313" key="2">
    <source>
        <dbReference type="EMBL" id="NNG23502.1"/>
    </source>
</evidence>
<comment type="caution">
    <text evidence="2">The sequence shown here is derived from an EMBL/GenBank/DDBJ whole genome shotgun (WGS) entry which is preliminary data.</text>
</comment>
<feature type="transmembrane region" description="Helical" evidence="1">
    <location>
        <begin position="81"/>
        <end position="98"/>
    </location>
</feature>
<feature type="transmembrane region" description="Helical" evidence="1">
    <location>
        <begin position="145"/>
        <end position="168"/>
    </location>
</feature>
<evidence type="ECO:0000313" key="3">
    <source>
        <dbReference type="Proteomes" id="UP000533905"/>
    </source>
</evidence>
<dbReference type="Proteomes" id="UP000533905">
    <property type="component" value="Unassembled WGS sequence"/>
</dbReference>
<keyword evidence="1" id="KW-1133">Transmembrane helix</keyword>
<proteinExistence type="predicted"/>
<evidence type="ECO:0000256" key="1">
    <source>
        <dbReference type="SAM" id="Phobius"/>
    </source>
</evidence>
<organism evidence="2 3">
    <name type="scientific">Telluria aromaticivorans</name>
    <dbReference type="NCBI Taxonomy" id="2725995"/>
    <lineage>
        <taxon>Bacteria</taxon>
        <taxon>Pseudomonadati</taxon>
        <taxon>Pseudomonadota</taxon>
        <taxon>Betaproteobacteria</taxon>
        <taxon>Burkholderiales</taxon>
        <taxon>Oxalobacteraceae</taxon>
        <taxon>Telluria group</taxon>
        <taxon>Telluria</taxon>
    </lineage>
</organism>
<keyword evidence="3" id="KW-1185">Reference proteome</keyword>
<protein>
    <recommendedName>
        <fullName evidence="4">MASE1 domain-containing protein</fullName>
    </recommendedName>
</protein>
<feature type="transmembrane region" description="Helical" evidence="1">
    <location>
        <begin position="6"/>
        <end position="28"/>
    </location>
</feature>
<reference evidence="2 3" key="1">
    <citation type="submission" date="2020-04" db="EMBL/GenBank/DDBJ databases">
        <title>Massilia sp. nov., a cold adapted bacteria isolated from Arctic soil.</title>
        <authorList>
            <person name="Son J."/>
            <person name="Ka J.-O."/>
        </authorList>
    </citation>
    <scope>NUCLEOTIDE SEQUENCE [LARGE SCALE GENOMIC DNA]</scope>
    <source>
        <strain evidence="2 3">ML15P13</strain>
    </source>
</reference>
<feature type="transmembrane region" description="Helical" evidence="1">
    <location>
        <begin position="118"/>
        <end position="139"/>
    </location>
</feature>
<keyword evidence="1" id="KW-0472">Membrane</keyword>
<accession>A0A7Y2NZ42</accession>
<feature type="transmembrane region" description="Helical" evidence="1">
    <location>
        <begin position="49"/>
        <end position="75"/>
    </location>
</feature>
<dbReference type="EMBL" id="JABAIV010000003">
    <property type="protein sequence ID" value="NNG23502.1"/>
    <property type="molecule type" value="Genomic_DNA"/>
</dbReference>
<gene>
    <name evidence="2" type="ORF">HGB41_10910</name>
</gene>
<sequence>MSGFPLKFAMSAGTALLFLGTIALNELLFKWLEFAHGISWIYLPAGVRLLCILLFAEAGAIGILVASWLICFFHFFPNDPIRSFAGGILAALAPYLTYRLLVAGRVGPSLAGLGPWRLLGCALAFSIASPLLHHIWFALQGQREGLLHGFFVMASGDLIGTIVVLYTAKLILSMRQQ</sequence>
<name>A0A7Y2NZ42_9BURK</name>